<comment type="catalytic activity">
    <reaction evidence="1">
        <text>an L-aminoacyl-L-amino acid + H2O = 2 an L-alpha-amino acid</text>
        <dbReference type="Rhea" id="RHEA:48940"/>
        <dbReference type="ChEBI" id="CHEBI:15377"/>
        <dbReference type="ChEBI" id="CHEBI:59869"/>
        <dbReference type="ChEBI" id="CHEBI:77460"/>
    </reaction>
</comment>
<sequence>MCDTMVALPPATAGGAVLFAKNSDRERDEAQFVELLPAATHPEGATLRCTYIDIPQAPRTHAVLLSRPCWIWGAEMGANEHGVVIGNEAVFATIPAARTPALIGMDLLRLGLERAASAAEAVTVITTLLEQFGQGGNCGLRVENLYDNSFLIADAREAFVLETIGRMWAVERCPPIRAISNVLSIGRGAIARAGGGLVEHARAQGWCTDAGDLDLAEAYMDRERDAVTRGRLRCARAAELLGRRAGALGIADMMAALRDHGAEADGVAGWHPDRSTTRAICMHAGAGVRRGQSVGSMVAELHPGRPGIYWVTGTSAPCLSIFKPVLLVAGLPTQGRRPTDRDDTDREGAASLWWRHERFHRAAMLGDHAGILAEIGPERDALEAGFAARIAALGPAPAAGEAAAVVGQCWAEADAAEERWFKALPARPGRIPQADYAASWKTPEPASL</sequence>
<evidence type="ECO:0000313" key="2">
    <source>
        <dbReference type="EMBL" id="ROP99566.1"/>
    </source>
</evidence>
<dbReference type="EMBL" id="RJKX01000013">
    <property type="protein sequence ID" value="ROP99566.1"/>
    <property type="molecule type" value="Genomic_DNA"/>
</dbReference>
<dbReference type="GO" id="GO:0070004">
    <property type="term" value="F:cysteine-type exopeptidase activity"/>
    <property type="evidence" value="ECO:0007669"/>
    <property type="project" value="InterPro"/>
</dbReference>
<dbReference type="Pfam" id="PF03577">
    <property type="entry name" value="Peptidase_C69"/>
    <property type="match status" value="1"/>
</dbReference>
<comment type="similarity">
    <text evidence="1">Belongs to the peptidase C69 family.</text>
</comment>
<organism evidence="2 3">
    <name type="scientific">Stella humosa</name>
    <dbReference type="NCBI Taxonomy" id="94"/>
    <lineage>
        <taxon>Bacteria</taxon>
        <taxon>Pseudomonadati</taxon>
        <taxon>Pseudomonadota</taxon>
        <taxon>Alphaproteobacteria</taxon>
        <taxon>Rhodospirillales</taxon>
        <taxon>Stellaceae</taxon>
        <taxon>Stella</taxon>
    </lineage>
</organism>
<dbReference type="InterPro" id="IPR005322">
    <property type="entry name" value="Peptidase_C69"/>
</dbReference>
<protein>
    <recommendedName>
        <fullName evidence="1">Dipeptidase</fullName>
        <ecNumber evidence="1">3.4.-.-</ecNumber>
    </recommendedName>
</protein>
<keyword evidence="3" id="KW-1185">Reference proteome</keyword>
<keyword evidence="1" id="KW-0378">Hydrolase</keyword>
<evidence type="ECO:0000313" key="3">
    <source>
        <dbReference type="Proteomes" id="UP000278222"/>
    </source>
</evidence>
<dbReference type="GO" id="GO:0006508">
    <property type="term" value="P:proteolysis"/>
    <property type="evidence" value="ECO:0007669"/>
    <property type="project" value="UniProtKB-KW"/>
</dbReference>
<keyword evidence="1" id="KW-0224">Dipeptidase</keyword>
<gene>
    <name evidence="2" type="ORF">EDC65_1349</name>
</gene>
<proteinExistence type="inferred from homology"/>
<dbReference type="GO" id="GO:0016805">
    <property type="term" value="F:dipeptidase activity"/>
    <property type="evidence" value="ECO:0007669"/>
    <property type="project" value="UniProtKB-KW"/>
</dbReference>
<dbReference type="AlphaFoldDB" id="A0A3N1MA39"/>
<evidence type="ECO:0000256" key="1">
    <source>
        <dbReference type="RuleBase" id="RU364089"/>
    </source>
</evidence>
<name>A0A3N1MA39_9PROT</name>
<accession>A0A3N1MA39</accession>
<dbReference type="Gene3D" id="3.60.60.10">
    <property type="entry name" value="Penicillin V Acylase, Chain A"/>
    <property type="match status" value="1"/>
</dbReference>
<reference evidence="2 3" key="1">
    <citation type="submission" date="2018-11" db="EMBL/GenBank/DDBJ databases">
        <title>Genomic Encyclopedia of Type Strains, Phase IV (KMG-IV): sequencing the most valuable type-strain genomes for metagenomic binning, comparative biology and taxonomic classification.</title>
        <authorList>
            <person name="Goeker M."/>
        </authorList>
    </citation>
    <scope>NUCLEOTIDE SEQUENCE [LARGE SCALE GENOMIC DNA]</scope>
    <source>
        <strain evidence="2 3">DSM 5900</strain>
    </source>
</reference>
<keyword evidence="1" id="KW-0645">Protease</keyword>
<dbReference type="Proteomes" id="UP000278222">
    <property type="component" value="Unassembled WGS sequence"/>
</dbReference>
<dbReference type="PANTHER" id="PTHR12994">
    <property type="entry name" value="SECERNIN"/>
    <property type="match status" value="1"/>
</dbReference>
<dbReference type="RefSeq" id="WP_170216376.1">
    <property type="nucleotide sequence ID" value="NZ_AP019700.1"/>
</dbReference>
<dbReference type="PANTHER" id="PTHR12994:SF17">
    <property type="entry name" value="LD30995P"/>
    <property type="match status" value="1"/>
</dbReference>
<comment type="caution">
    <text evidence="2">The sequence shown here is derived from an EMBL/GenBank/DDBJ whole genome shotgun (WGS) entry which is preliminary data.</text>
</comment>
<dbReference type="EC" id="3.4.-.-" evidence="1"/>